<accession>A0A2D4IFB7</accession>
<organism evidence="1">
    <name type="scientific">Micrurus lemniscatus lemniscatus</name>
    <dbReference type="NCBI Taxonomy" id="129467"/>
    <lineage>
        <taxon>Eukaryota</taxon>
        <taxon>Metazoa</taxon>
        <taxon>Chordata</taxon>
        <taxon>Craniata</taxon>
        <taxon>Vertebrata</taxon>
        <taxon>Euteleostomi</taxon>
        <taxon>Lepidosauria</taxon>
        <taxon>Squamata</taxon>
        <taxon>Bifurcata</taxon>
        <taxon>Unidentata</taxon>
        <taxon>Episquamata</taxon>
        <taxon>Toxicofera</taxon>
        <taxon>Serpentes</taxon>
        <taxon>Colubroidea</taxon>
        <taxon>Elapidae</taxon>
        <taxon>Elapinae</taxon>
        <taxon>Micrurus</taxon>
    </lineage>
</organism>
<proteinExistence type="predicted"/>
<reference evidence="1" key="1">
    <citation type="submission" date="2017-07" db="EMBL/GenBank/DDBJ databases">
        <authorList>
            <person name="Mikheyev A."/>
            <person name="Grau M."/>
        </authorList>
    </citation>
    <scope>NUCLEOTIDE SEQUENCE</scope>
    <source>
        <tissue evidence="1">Venom_gland</tissue>
    </source>
</reference>
<sequence>MDYSWETLKAIIEDFKEQNSDRFHGSAYEMVDTNMLKQEEEWRKEEEGMRKGTILTIQTVAGENKEAILNPQKFSNILNVKKGGKGIKNARLVVKGGIKRVLKRKQNTRGRRREGSWWLE</sequence>
<name>A0A2D4IFB7_MICLE</name>
<protein>
    <submittedName>
        <fullName evidence="1">Uncharacterized protein</fullName>
    </submittedName>
</protein>
<evidence type="ECO:0000313" key="1">
    <source>
        <dbReference type="EMBL" id="LAA82911.1"/>
    </source>
</evidence>
<dbReference type="AlphaFoldDB" id="A0A2D4IFB7"/>
<dbReference type="EMBL" id="IACK01095899">
    <property type="protein sequence ID" value="LAA82911.1"/>
    <property type="molecule type" value="Transcribed_RNA"/>
</dbReference>
<reference evidence="1" key="2">
    <citation type="submission" date="2017-11" db="EMBL/GenBank/DDBJ databases">
        <title>Coralsnake Venomics: Analyses of Venom Gland Transcriptomes and Proteomes of Six Brazilian Taxa.</title>
        <authorList>
            <person name="Aird S.D."/>
            <person name="Jorge da Silva N."/>
            <person name="Qiu L."/>
            <person name="Villar-Briones A."/>
            <person name="Aparecida-Saddi V."/>
            <person name="Campos-Telles M.P."/>
            <person name="Grau M."/>
            <person name="Mikheyev A.S."/>
        </authorList>
    </citation>
    <scope>NUCLEOTIDE SEQUENCE</scope>
    <source>
        <tissue evidence="1">Venom_gland</tissue>
    </source>
</reference>